<gene>
    <name evidence="1" type="ORF">NEZAVI_LOCUS813</name>
</gene>
<dbReference type="EMBL" id="OV725077">
    <property type="protein sequence ID" value="CAH1389401.1"/>
    <property type="molecule type" value="Genomic_DNA"/>
</dbReference>
<sequence>MRRPSQGSRPNGIEFRIHSAAGLKGAGELEWRTGWEAGRWLADLRTSAGSCPLRIFRSLEVAPISTIIAILQRGTLILGKRHPYQELRS</sequence>
<evidence type="ECO:0000313" key="1">
    <source>
        <dbReference type="EMBL" id="CAH1389401.1"/>
    </source>
</evidence>
<proteinExistence type="predicted"/>
<evidence type="ECO:0000313" key="2">
    <source>
        <dbReference type="Proteomes" id="UP001152798"/>
    </source>
</evidence>
<protein>
    <submittedName>
        <fullName evidence="1">Uncharacterized protein</fullName>
    </submittedName>
</protein>
<name>A0A9P0GZN6_NEZVI</name>
<reference evidence="1" key="1">
    <citation type="submission" date="2022-01" db="EMBL/GenBank/DDBJ databases">
        <authorList>
            <person name="King R."/>
        </authorList>
    </citation>
    <scope>NUCLEOTIDE SEQUENCE</scope>
</reference>
<accession>A0A9P0GZN6</accession>
<keyword evidence="2" id="KW-1185">Reference proteome</keyword>
<dbReference type="Proteomes" id="UP001152798">
    <property type="component" value="Chromosome 1"/>
</dbReference>
<organism evidence="1 2">
    <name type="scientific">Nezara viridula</name>
    <name type="common">Southern green stink bug</name>
    <name type="synonym">Cimex viridulus</name>
    <dbReference type="NCBI Taxonomy" id="85310"/>
    <lineage>
        <taxon>Eukaryota</taxon>
        <taxon>Metazoa</taxon>
        <taxon>Ecdysozoa</taxon>
        <taxon>Arthropoda</taxon>
        <taxon>Hexapoda</taxon>
        <taxon>Insecta</taxon>
        <taxon>Pterygota</taxon>
        <taxon>Neoptera</taxon>
        <taxon>Paraneoptera</taxon>
        <taxon>Hemiptera</taxon>
        <taxon>Heteroptera</taxon>
        <taxon>Panheteroptera</taxon>
        <taxon>Pentatomomorpha</taxon>
        <taxon>Pentatomoidea</taxon>
        <taxon>Pentatomidae</taxon>
        <taxon>Pentatominae</taxon>
        <taxon>Nezara</taxon>
    </lineage>
</organism>
<dbReference type="AlphaFoldDB" id="A0A9P0GZN6"/>